<comment type="caution">
    <text evidence="9">The sequence shown here is derived from an EMBL/GenBank/DDBJ whole genome shotgun (WGS) entry which is preliminary data.</text>
</comment>
<dbReference type="GO" id="GO:0006351">
    <property type="term" value="P:DNA-templated transcription"/>
    <property type="evidence" value="ECO:0007669"/>
    <property type="project" value="InterPro"/>
</dbReference>
<evidence type="ECO:0000256" key="6">
    <source>
        <dbReference type="ARBA" id="ARBA00023163"/>
    </source>
</evidence>
<sequence>MQVDEESAQKSGRSKGADDYEDPEEEVQMELEEEMKDVEEDLEESEIFNYDQILDINKLYSNDIHAVASTYGIEAACKVIVKEVSNVFKVYGIAVDPRHLLLIADYMTRDGVFRPMSRKGLEDNVSSFQKMTFESSITFLRSATLNAIKLLKLFHEKYFFQNAVTEETAAARRNAVVSKSTIIRNYVFDVKEELWCELSLNVPVTYKRVDLVSIIKDTAAKCVVQEVPGIKKAITYKDPSDPDNLCLKTDGINLLVSLV</sequence>
<evidence type="ECO:0000313" key="10">
    <source>
        <dbReference type="Proteomes" id="UP000792457"/>
    </source>
</evidence>
<dbReference type="SUPFAM" id="SSF64484">
    <property type="entry name" value="beta and beta-prime subunits of DNA dependent RNA-polymerase"/>
    <property type="match status" value="1"/>
</dbReference>
<evidence type="ECO:0000256" key="4">
    <source>
        <dbReference type="ARBA" id="ARBA00022679"/>
    </source>
</evidence>
<dbReference type="Proteomes" id="UP000792457">
    <property type="component" value="Unassembled WGS sequence"/>
</dbReference>
<keyword evidence="4" id="KW-0808">Transferase</keyword>
<evidence type="ECO:0000256" key="5">
    <source>
        <dbReference type="ARBA" id="ARBA00022695"/>
    </source>
</evidence>
<gene>
    <name evidence="9" type="ORF">J437_LFUL001784</name>
</gene>
<evidence type="ECO:0000259" key="8">
    <source>
        <dbReference type="Pfam" id="PF04998"/>
    </source>
</evidence>
<evidence type="ECO:0000256" key="1">
    <source>
        <dbReference type="ARBA" id="ARBA00006460"/>
    </source>
</evidence>
<keyword evidence="10" id="KW-1185">Reference proteome</keyword>
<feature type="region of interest" description="Disordered" evidence="7">
    <location>
        <begin position="1"/>
        <end position="34"/>
    </location>
</feature>
<dbReference type="EMBL" id="KZ308184">
    <property type="protein sequence ID" value="KAG8224090.1"/>
    <property type="molecule type" value="Genomic_DNA"/>
</dbReference>
<dbReference type="GO" id="GO:0003677">
    <property type="term" value="F:DNA binding"/>
    <property type="evidence" value="ECO:0007669"/>
    <property type="project" value="InterPro"/>
</dbReference>
<evidence type="ECO:0000256" key="3">
    <source>
        <dbReference type="ARBA" id="ARBA00022478"/>
    </source>
</evidence>
<name>A0A8K0NTH6_LADFU</name>
<dbReference type="Gene3D" id="3.30.70.2850">
    <property type="match status" value="1"/>
</dbReference>
<dbReference type="AlphaFoldDB" id="A0A8K0NTH6"/>
<dbReference type="InterPro" id="IPR007081">
    <property type="entry name" value="RNA_pol_Rpb1_5"/>
</dbReference>
<protein>
    <recommendedName>
        <fullName evidence="2">DNA-directed RNA polymerase</fullName>
        <ecNumber evidence="2">2.7.7.6</ecNumber>
    </recommendedName>
</protein>
<dbReference type="GO" id="GO:0005736">
    <property type="term" value="C:RNA polymerase I complex"/>
    <property type="evidence" value="ECO:0007669"/>
    <property type="project" value="TreeGrafter"/>
</dbReference>
<accession>A0A8K0NTH6</accession>
<organism evidence="9 10">
    <name type="scientific">Ladona fulva</name>
    <name type="common">Scarce chaser dragonfly</name>
    <name type="synonym">Libellula fulva</name>
    <dbReference type="NCBI Taxonomy" id="123851"/>
    <lineage>
        <taxon>Eukaryota</taxon>
        <taxon>Metazoa</taxon>
        <taxon>Ecdysozoa</taxon>
        <taxon>Arthropoda</taxon>
        <taxon>Hexapoda</taxon>
        <taxon>Insecta</taxon>
        <taxon>Pterygota</taxon>
        <taxon>Palaeoptera</taxon>
        <taxon>Odonata</taxon>
        <taxon>Epiprocta</taxon>
        <taxon>Anisoptera</taxon>
        <taxon>Libelluloidea</taxon>
        <taxon>Libellulidae</taxon>
        <taxon>Ladona</taxon>
    </lineage>
</organism>
<feature type="domain" description="RNA polymerase Rpb1" evidence="8">
    <location>
        <begin position="33"/>
        <end position="127"/>
    </location>
</feature>
<keyword evidence="5" id="KW-0548">Nucleotidyltransferase</keyword>
<evidence type="ECO:0000256" key="7">
    <source>
        <dbReference type="SAM" id="MobiDB-lite"/>
    </source>
</evidence>
<comment type="similarity">
    <text evidence="1">Belongs to the RNA polymerase beta' chain family.</text>
</comment>
<proteinExistence type="inferred from homology"/>
<dbReference type="OrthoDB" id="270392at2759"/>
<dbReference type="PANTHER" id="PTHR19376:SF11">
    <property type="entry name" value="DNA-DIRECTED RNA POLYMERASE I SUBUNIT RPA1"/>
    <property type="match status" value="1"/>
</dbReference>
<dbReference type="GO" id="GO:0003899">
    <property type="term" value="F:DNA-directed RNA polymerase activity"/>
    <property type="evidence" value="ECO:0007669"/>
    <property type="project" value="UniProtKB-EC"/>
</dbReference>
<reference evidence="9" key="2">
    <citation type="submission" date="2017-10" db="EMBL/GenBank/DDBJ databases">
        <title>Ladona fulva Genome sequencing and assembly.</title>
        <authorList>
            <person name="Murali S."/>
            <person name="Richards S."/>
            <person name="Bandaranaike D."/>
            <person name="Bellair M."/>
            <person name="Blankenburg K."/>
            <person name="Chao H."/>
            <person name="Dinh H."/>
            <person name="Doddapaneni H."/>
            <person name="Dugan-Rocha S."/>
            <person name="Elkadiri S."/>
            <person name="Gnanaolivu R."/>
            <person name="Hernandez B."/>
            <person name="Skinner E."/>
            <person name="Javaid M."/>
            <person name="Lee S."/>
            <person name="Li M."/>
            <person name="Ming W."/>
            <person name="Munidasa M."/>
            <person name="Muniz J."/>
            <person name="Nguyen L."/>
            <person name="Hughes D."/>
            <person name="Osuji N."/>
            <person name="Pu L.-L."/>
            <person name="Puazo M."/>
            <person name="Qu C."/>
            <person name="Quiroz J."/>
            <person name="Raj R."/>
            <person name="Weissenberger G."/>
            <person name="Xin Y."/>
            <person name="Zou X."/>
            <person name="Han Y."/>
            <person name="Worley K."/>
            <person name="Muzny D."/>
            <person name="Gibbs R."/>
        </authorList>
    </citation>
    <scope>NUCLEOTIDE SEQUENCE</scope>
    <source>
        <strain evidence="9">Sampled in the wild</strain>
    </source>
</reference>
<reference evidence="9" key="1">
    <citation type="submission" date="2013-04" db="EMBL/GenBank/DDBJ databases">
        <authorList>
            <person name="Qu J."/>
            <person name="Murali S.C."/>
            <person name="Bandaranaike D."/>
            <person name="Bellair M."/>
            <person name="Blankenburg K."/>
            <person name="Chao H."/>
            <person name="Dinh H."/>
            <person name="Doddapaneni H."/>
            <person name="Downs B."/>
            <person name="Dugan-Rocha S."/>
            <person name="Elkadiri S."/>
            <person name="Gnanaolivu R.D."/>
            <person name="Hernandez B."/>
            <person name="Javaid M."/>
            <person name="Jayaseelan J.C."/>
            <person name="Lee S."/>
            <person name="Li M."/>
            <person name="Ming W."/>
            <person name="Munidasa M."/>
            <person name="Muniz J."/>
            <person name="Nguyen L."/>
            <person name="Ongeri F."/>
            <person name="Osuji N."/>
            <person name="Pu L.-L."/>
            <person name="Puazo M."/>
            <person name="Qu C."/>
            <person name="Quiroz J."/>
            <person name="Raj R."/>
            <person name="Weissenberger G."/>
            <person name="Xin Y."/>
            <person name="Zou X."/>
            <person name="Han Y."/>
            <person name="Richards S."/>
            <person name="Worley K."/>
            <person name="Muzny D."/>
            <person name="Gibbs R."/>
        </authorList>
    </citation>
    <scope>NUCLEOTIDE SEQUENCE</scope>
    <source>
        <strain evidence="9">Sampled in the wild</strain>
    </source>
</reference>
<dbReference type="PANTHER" id="PTHR19376">
    <property type="entry name" value="DNA-DIRECTED RNA POLYMERASE"/>
    <property type="match status" value="1"/>
</dbReference>
<dbReference type="EC" id="2.7.7.6" evidence="2"/>
<dbReference type="InterPro" id="IPR045867">
    <property type="entry name" value="DNA-dir_RpoC_beta_prime"/>
</dbReference>
<keyword evidence="3" id="KW-0240">DNA-directed RNA polymerase</keyword>
<evidence type="ECO:0000313" key="9">
    <source>
        <dbReference type="EMBL" id="KAG8224090.1"/>
    </source>
</evidence>
<evidence type="ECO:0000256" key="2">
    <source>
        <dbReference type="ARBA" id="ARBA00012418"/>
    </source>
</evidence>
<keyword evidence="6" id="KW-0804">Transcription</keyword>
<feature type="compositionally biased region" description="Acidic residues" evidence="7">
    <location>
        <begin position="19"/>
        <end position="34"/>
    </location>
</feature>
<dbReference type="Pfam" id="PF04998">
    <property type="entry name" value="RNA_pol_Rpb1_5"/>
    <property type="match status" value="1"/>
</dbReference>